<organism evidence="1 2">
    <name type="scientific">Ohtaekwangia koreensis</name>
    <dbReference type="NCBI Taxonomy" id="688867"/>
    <lineage>
        <taxon>Bacteria</taxon>
        <taxon>Pseudomonadati</taxon>
        <taxon>Bacteroidota</taxon>
        <taxon>Cytophagia</taxon>
        <taxon>Cytophagales</taxon>
        <taxon>Fulvivirgaceae</taxon>
        <taxon>Ohtaekwangia</taxon>
    </lineage>
</organism>
<dbReference type="AlphaFoldDB" id="A0A1T5K5V0"/>
<protein>
    <submittedName>
        <fullName evidence="1">Uncharacterized protein</fullName>
    </submittedName>
</protein>
<accession>A0A1T5K5V0</accession>
<keyword evidence="2" id="KW-1185">Reference proteome</keyword>
<proteinExistence type="predicted"/>
<dbReference type="RefSeq" id="WP_079686363.1">
    <property type="nucleotide sequence ID" value="NZ_FUZU01000001.1"/>
</dbReference>
<gene>
    <name evidence="1" type="ORF">SAMN05660236_1849</name>
</gene>
<evidence type="ECO:0000313" key="2">
    <source>
        <dbReference type="Proteomes" id="UP000190961"/>
    </source>
</evidence>
<dbReference type="Proteomes" id="UP000190961">
    <property type="component" value="Unassembled WGS sequence"/>
</dbReference>
<evidence type="ECO:0000313" key="1">
    <source>
        <dbReference type="EMBL" id="SKC58994.1"/>
    </source>
</evidence>
<sequence>MPQSSRCFSRQNFEKVHTYIVSHTDSAGHSSITIDGYAITIIDADRLAFKKDNYTFGQVHKQKGIIALTKRQQDRERHVRAIEQAFCALVEAADR</sequence>
<reference evidence="1 2" key="1">
    <citation type="submission" date="2017-02" db="EMBL/GenBank/DDBJ databases">
        <authorList>
            <person name="Peterson S.W."/>
        </authorList>
    </citation>
    <scope>NUCLEOTIDE SEQUENCE [LARGE SCALE GENOMIC DNA]</scope>
    <source>
        <strain evidence="1 2">DSM 25262</strain>
    </source>
</reference>
<name>A0A1T5K5V0_9BACT</name>
<dbReference type="EMBL" id="FUZU01000001">
    <property type="protein sequence ID" value="SKC58994.1"/>
    <property type="molecule type" value="Genomic_DNA"/>
</dbReference>